<organism evidence="1">
    <name type="scientific">marine sediment metagenome</name>
    <dbReference type="NCBI Taxonomy" id="412755"/>
    <lineage>
        <taxon>unclassified sequences</taxon>
        <taxon>metagenomes</taxon>
        <taxon>ecological metagenomes</taxon>
    </lineage>
</organism>
<dbReference type="InterPro" id="IPR011990">
    <property type="entry name" value="TPR-like_helical_dom_sf"/>
</dbReference>
<gene>
    <name evidence="1" type="ORF">S03H2_68610</name>
</gene>
<name>X1ITG7_9ZZZZ</name>
<feature type="non-terminal residue" evidence="1">
    <location>
        <position position="156"/>
    </location>
</feature>
<dbReference type="SUPFAM" id="SSF48452">
    <property type="entry name" value="TPR-like"/>
    <property type="match status" value="1"/>
</dbReference>
<protein>
    <submittedName>
        <fullName evidence="1">Uncharacterized protein</fullName>
    </submittedName>
</protein>
<accession>X1ITG7</accession>
<dbReference type="Pfam" id="PF13432">
    <property type="entry name" value="TPR_16"/>
    <property type="match status" value="1"/>
</dbReference>
<dbReference type="EMBL" id="BARU01045140">
    <property type="protein sequence ID" value="GAH84987.1"/>
    <property type="molecule type" value="Genomic_DNA"/>
</dbReference>
<sequence>IYKKGLELYRNNKYFEAEACLKEALKYEKNEDKIHYLIGMCCAFQKKMEQAEHHFLISLKSNARFEESYLGLGELYFIQKDFRKAERMIKEAIKINPDNPYFHDFLGTLYFINDLTNLALFEWNKIDKPVLNRIVTESHDYYKKDFLMKELNFHPG</sequence>
<dbReference type="SMART" id="SM00028">
    <property type="entry name" value="TPR"/>
    <property type="match status" value="3"/>
</dbReference>
<dbReference type="Gene3D" id="1.25.40.10">
    <property type="entry name" value="Tetratricopeptide repeat domain"/>
    <property type="match status" value="1"/>
</dbReference>
<feature type="non-terminal residue" evidence="1">
    <location>
        <position position="1"/>
    </location>
</feature>
<comment type="caution">
    <text evidence="1">The sequence shown here is derived from an EMBL/GenBank/DDBJ whole genome shotgun (WGS) entry which is preliminary data.</text>
</comment>
<evidence type="ECO:0000313" key="1">
    <source>
        <dbReference type="EMBL" id="GAH84987.1"/>
    </source>
</evidence>
<dbReference type="InterPro" id="IPR019734">
    <property type="entry name" value="TPR_rpt"/>
</dbReference>
<dbReference type="PROSITE" id="PS50005">
    <property type="entry name" value="TPR"/>
    <property type="match status" value="1"/>
</dbReference>
<dbReference type="Pfam" id="PF00515">
    <property type="entry name" value="TPR_1"/>
    <property type="match status" value="1"/>
</dbReference>
<proteinExistence type="predicted"/>
<reference evidence="1" key="1">
    <citation type="journal article" date="2014" name="Front. Microbiol.">
        <title>High frequency of phylogenetically diverse reductive dehalogenase-homologous genes in deep subseafloor sedimentary metagenomes.</title>
        <authorList>
            <person name="Kawai M."/>
            <person name="Futagami T."/>
            <person name="Toyoda A."/>
            <person name="Takaki Y."/>
            <person name="Nishi S."/>
            <person name="Hori S."/>
            <person name="Arai W."/>
            <person name="Tsubouchi T."/>
            <person name="Morono Y."/>
            <person name="Uchiyama I."/>
            <person name="Ito T."/>
            <person name="Fujiyama A."/>
            <person name="Inagaki F."/>
            <person name="Takami H."/>
        </authorList>
    </citation>
    <scope>NUCLEOTIDE SEQUENCE</scope>
    <source>
        <strain evidence="1">Expedition CK06-06</strain>
    </source>
</reference>
<dbReference type="PROSITE" id="PS50293">
    <property type="entry name" value="TPR_REGION"/>
    <property type="match status" value="1"/>
</dbReference>
<dbReference type="AlphaFoldDB" id="X1ITG7"/>